<dbReference type="SMART" id="SM00835">
    <property type="entry name" value="Cupin_1"/>
    <property type="match status" value="2"/>
</dbReference>
<feature type="binding site" evidence="3">
    <location>
        <position position="306"/>
    </location>
    <ligand>
        <name>Mn(2+)</name>
        <dbReference type="ChEBI" id="CHEBI:29035"/>
        <label>2</label>
    </ligand>
</feature>
<dbReference type="InterPro" id="IPR014710">
    <property type="entry name" value="RmlC-like_jellyroll"/>
</dbReference>
<dbReference type="Proteomes" id="UP001215280">
    <property type="component" value="Unassembled WGS sequence"/>
</dbReference>
<evidence type="ECO:0000259" key="5">
    <source>
        <dbReference type="SMART" id="SM00835"/>
    </source>
</evidence>
<feature type="domain" description="Cupin type-1" evidence="5">
    <location>
        <begin position="83"/>
        <end position="226"/>
    </location>
</feature>
<sequence length="412" mass="44790">MRQWYLSLAVLLSIISFSAAAPASDPNGQLWNSDSRITPEPIRGPLGASILGPQNIPVELQNADALASPTTDNGQVPNMKWSFALSHTRLANGGWARQQNVDSMPVATGLAGVNMRLEPGAIRELHWHSTAEWAYMLKGDVRISTVTPDGQVYVGDVTAGDIWYFPSGYPHSLQAKNTTESGAEFLLVFDSGTFSEDSTFLLTDWLSHVPKEVLALNFGLGISAFDHIPAQPLYIFPSSPPPEDVESDLVVPNDTPNPFTFALSNMAGTKKPGGSIKIIDSRAFAVAQEISAVEVTVEVGGMRELHWHPTEPEWTFFISGQARVTIFAASSKARTYNFFAGDVGYVPPSFGHYVENTGSTPLKFLEIFKSNVAQDISLTQWLALTPPDLVKAHLGFSDETIASLSRVKQEVV</sequence>
<dbReference type="PANTHER" id="PTHR35848">
    <property type="entry name" value="OXALATE-BINDING PROTEIN"/>
    <property type="match status" value="1"/>
</dbReference>
<feature type="binding site" evidence="3">
    <location>
        <position position="132"/>
    </location>
    <ligand>
        <name>Mn(2+)</name>
        <dbReference type="ChEBI" id="CHEBI:29035"/>
        <label>1</label>
    </ligand>
</feature>
<dbReference type="AlphaFoldDB" id="A0AAD7HCM9"/>
<name>A0AAD7HCM9_9AGAR</name>
<feature type="binding site" evidence="3">
    <location>
        <position position="126"/>
    </location>
    <ligand>
        <name>Mn(2+)</name>
        <dbReference type="ChEBI" id="CHEBI:29035"/>
        <label>1</label>
    </ligand>
</feature>
<evidence type="ECO:0000256" key="4">
    <source>
        <dbReference type="SAM" id="SignalP"/>
    </source>
</evidence>
<keyword evidence="3" id="KW-0464">Manganese</keyword>
<dbReference type="Gene3D" id="2.60.120.10">
    <property type="entry name" value="Jelly Rolls"/>
    <property type="match status" value="2"/>
</dbReference>
<keyword evidence="4" id="KW-0732">Signal</keyword>
<dbReference type="GO" id="GO:0033609">
    <property type="term" value="P:oxalate metabolic process"/>
    <property type="evidence" value="ECO:0007669"/>
    <property type="project" value="InterPro"/>
</dbReference>
<dbReference type="GO" id="GO:0046872">
    <property type="term" value="F:metal ion binding"/>
    <property type="evidence" value="ECO:0007669"/>
    <property type="project" value="UniProtKB-KW"/>
</dbReference>
<feature type="chain" id="PRO_5042152514" evidence="4">
    <location>
        <begin position="21"/>
        <end position="412"/>
    </location>
</feature>
<dbReference type="InterPro" id="IPR011051">
    <property type="entry name" value="RmlC_Cupin_sf"/>
</dbReference>
<evidence type="ECO:0000256" key="3">
    <source>
        <dbReference type="PIRSR" id="PIRSR617774-2"/>
    </source>
</evidence>
<keyword evidence="7" id="KW-1185">Reference proteome</keyword>
<dbReference type="InterPro" id="IPR017774">
    <property type="entry name" value="Bicupin_oxalate_deCO2ase/Oxase"/>
</dbReference>
<feature type="active site" description="Proton donor" evidence="2">
    <location>
        <position position="366"/>
    </location>
</feature>
<keyword evidence="1 3" id="KW-0479">Metal-binding</keyword>
<protein>
    <submittedName>
        <fullName evidence="6">Oxalate decarboxylase/oxidase</fullName>
    </submittedName>
</protein>
<dbReference type="InterPro" id="IPR051610">
    <property type="entry name" value="GPI/OXD"/>
</dbReference>
<feature type="signal peptide" evidence="4">
    <location>
        <begin position="1"/>
        <end position="20"/>
    </location>
</feature>
<dbReference type="EMBL" id="JARJLG010000315">
    <property type="protein sequence ID" value="KAJ7717635.1"/>
    <property type="molecule type" value="Genomic_DNA"/>
</dbReference>
<feature type="binding site" evidence="3">
    <location>
        <position position="128"/>
    </location>
    <ligand>
        <name>Mn(2+)</name>
        <dbReference type="ChEBI" id="CHEBI:29035"/>
        <label>1</label>
    </ligand>
</feature>
<organism evidence="6 7">
    <name type="scientific">Mycena maculata</name>
    <dbReference type="NCBI Taxonomy" id="230809"/>
    <lineage>
        <taxon>Eukaryota</taxon>
        <taxon>Fungi</taxon>
        <taxon>Dikarya</taxon>
        <taxon>Basidiomycota</taxon>
        <taxon>Agaricomycotina</taxon>
        <taxon>Agaricomycetes</taxon>
        <taxon>Agaricomycetidae</taxon>
        <taxon>Agaricales</taxon>
        <taxon>Marasmiineae</taxon>
        <taxon>Mycenaceae</taxon>
        <taxon>Mycena</taxon>
    </lineage>
</organism>
<gene>
    <name evidence="6" type="ORF">DFH07DRAFT_861133</name>
</gene>
<evidence type="ECO:0000256" key="2">
    <source>
        <dbReference type="PIRSR" id="PIRSR617774-1"/>
    </source>
</evidence>
<feature type="domain" description="Cupin type-1" evidence="5">
    <location>
        <begin position="264"/>
        <end position="402"/>
    </location>
</feature>
<dbReference type="SUPFAM" id="SSF51182">
    <property type="entry name" value="RmlC-like cupins"/>
    <property type="match status" value="1"/>
</dbReference>
<dbReference type="PANTHER" id="PTHR35848:SF9">
    <property type="entry name" value="SLL1358 PROTEIN"/>
    <property type="match status" value="1"/>
</dbReference>
<dbReference type="CDD" id="cd20304">
    <property type="entry name" value="cupin_OxDC_N"/>
    <property type="match status" value="1"/>
</dbReference>
<feature type="binding site" evidence="3">
    <location>
        <position position="171"/>
    </location>
    <ligand>
        <name>Mn(2+)</name>
        <dbReference type="ChEBI" id="CHEBI:29035"/>
        <label>1</label>
    </ligand>
</feature>
<feature type="binding site" evidence="3">
    <location>
        <position position="308"/>
    </location>
    <ligand>
        <name>Mn(2+)</name>
        <dbReference type="ChEBI" id="CHEBI:29035"/>
        <label>2</label>
    </ligand>
</feature>
<dbReference type="InterPro" id="IPR006045">
    <property type="entry name" value="Cupin_1"/>
</dbReference>
<feature type="binding site" evidence="3">
    <location>
        <position position="313"/>
    </location>
    <ligand>
        <name>Mn(2+)</name>
        <dbReference type="ChEBI" id="CHEBI:29035"/>
        <label>2</label>
    </ligand>
</feature>
<evidence type="ECO:0000313" key="7">
    <source>
        <dbReference type="Proteomes" id="UP001215280"/>
    </source>
</evidence>
<reference evidence="6" key="1">
    <citation type="submission" date="2023-03" db="EMBL/GenBank/DDBJ databases">
        <title>Massive genome expansion in bonnet fungi (Mycena s.s.) driven by repeated elements and novel gene families across ecological guilds.</title>
        <authorList>
            <consortium name="Lawrence Berkeley National Laboratory"/>
            <person name="Harder C.B."/>
            <person name="Miyauchi S."/>
            <person name="Viragh M."/>
            <person name="Kuo A."/>
            <person name="Thoen E."/>
            <person name="Andreopoulos B."/>
            <person name="Lu D."/>
            <person name="Skrede I."/>
            <person name="Drula E."/>
            <person name="Henrissat B."/>
            <person name="Morin E."/>
            <person name="Kohler A."/>
            <person name="Barry K."/>
            <person name="LaButti K."/>
            <person name="Morin E."/>
            <person name="Salamov A."/>
            <person name="Lipzen A."/>
            <person name="Mereny Z."/>
            <person name="Hegedus B."/>
            <person name="Baldrian P."/>
            <person name="Stursova M."/>
            <person name="Weitz H."/>
            <person name="Taylor A."/>
            <person name="Grigoriev I.V."/>
            <person name="Nagy L.G."/>
            <person name="Martin F."/>
            <person name="Kauserud H."/>
        </authorList>
    </citation>
    <scope>NUCLEOTIDE SEQUENCE</scope>
    <source>
        <strain evidence="6">CBHHK188m</strain>
    </source>
</reference>
<dbReference type="NCBIfam" id="TIGR03404">
    <property type="entry name" value="bicupin_oxalic"/>
    <property type="match status" value="1"/>
</dbReference>
<feature type="binding site" evidence="3">
    <location>
        <position position="352"/>
    </location>
    <ligand>
        <name>Mn(2+)</name>
        <dbReference type="ChEBI" id="CHEBI:29035"/>
        <label>2</label>
    </ligand>
</feature>
<dbReference type="CDD" id="cd20305">
    <property type="entry name" value="cupin_OxDC_C"/>
    <property type="match status" value="1"/>
</dbReference>
<comment type="cofactor">
    <cofactor evidence="3">
        <name>Mn(2+)</name>
        <dbReference type="ChEBI" id="CHEBI:29035"/>
    </cofactor>
    <text evidence="3">Binds 2 manganese ions per subunit.</text>
</comment>
<proteinExistence type="predicted"/>
<accession>A0AAD7HCM9</accession>
<evidence type="ECO:0000256" key="1">
    <source>
        <dbReference type="ARBA" id="ARBA00022723"/>
    </source>
</evidence>
<evidence type="ECO:0000313" key="6">
    <source>
        <dbReference type="EMBL" id="KAJ7717635.1"/>
    </source>
</evidence>
<comment type="caution">
    <text evidence="6">The sequence shown here is derived from an EMBL/GenBank/DDBJ whole genome shotgun (WGS) entry which is preliminary data.</text>
</comment>
<dbReference type="Pfam" id="PF00190">
    <property type="entry name" value="Cupin_1"/>
    <property type="match status" value="2"/>
</dbReference>